<dbReference type="SUPFAM" id="SSF46785">
    <property type="entry name" value="Winged helix' DNA-binding domain"/>
    <property type="match status" value="1"/>
</dbReference>
<dbReference type="Proteomes" id="UP001596391">
    <property type="component" value="Unassembled WGS sequence"/>
</dbReference>
<reference evidence="3" key="1">
    <citation type="journal article" date="2019" name="Int. J. Syst. Evol. Microbiol.">
        <title>The Global Catalogue of Microorganisms (GCM) 10K type strain sequencing project: providing services to taxonomists for standard genome sequencing and annotation.</title>
        <authorList>
            <consortium name="The Broad Institute Genomics Platform"/>
            <consortium name="The Broad Institute Genome Sequencing Center for Infectious Disease"/>
            <person name="Wu L."/>
            <person name="Ma J."/>
        </authorList>
    </citation>
    <scope>NUCLEOTIDE SEQUENCE [LARGE SCALE GENOMIC DNA]</scope>
    <source>
        <strain evidence="3">CGMCC 1.16026</strain>
    </source>
</reference>
<dbReference type="Pfam" id="PF01047">
    <property type="entry name" value="MarR"/>
    <property type="match status" value="1"/>
</dbReference>
<dbReference type="RefSeq" id="WP_263369822.1">
    <property type="nucleotide sequence ID" value="NZ_JAGSYD010000001.1"/>
</dbReference>
<dbReference type="EMBL" id="JBHSWI010000001">
    <property type="protein sequence ID" value="MFC6646124.1"/>
    <property type="molecule type" value="Genomic_DNA"/>
</dbReference>
<protein>
    <submittedName>
        <fullName evidence="2">MarR family winged helix-turn-helix transcriptional regulator</fullName>
    </submittedName>
</protein>
<dbReference type="Gene3D" id="1.10.287.100">
    <property type="match status" value="1"/>
</dbReference>
<organism evidence="2 3">
    <name type="scientific">Granulicella cerasi</name>
    <dbReference type="NCBI Taxonomy" id="741063"/>
    <lineage>
        <taxon>Bacteria</taxon>
        <taxon>Pseudomonadati</taxon>
        <taxon>Acidobacteriota</taxon>
        <taxon>Terriglobia</taxon>
        <taxon>Terriglobales</taxon>
        <taxon>Acidobacteriaceae</taxon>
        <taxon>Granulicella</taxon>
    </lineage>
</organism>
<evidence type="ECO:0000313" key="3">
    <source>
        <dbReference type="Proteomes" id="UP001596391"/>
    </source>
</evidence>
<dbReference type="InterPro" id="IPR036388">
    <property type="entry name" value="WH-like_DNA-bd_sf"/>
</dbReference>
<dbReference type="PROSITE" id="PS50995">
    <property type="entry name" value="HTH_MARR_2"/>
    <property type="match status" value="1"/>
</dbReference>
<feature type="domain" description="HTH marR-type" evidence="1">
    <location>
        <begin position="12"/>
        <end position="148"/>
    </location>
</feature>
<dbReference type="SMART" id="SM00347">
    <property type="entry name" value="HTH_MARR"/>
    <property type="match status" value="1"/>
</dbReference>
<dbReference type="InterPro" id="IPR000835">
    <property type="entry name" value="HTH_MarR-typ"/>
</dbReference>
<comment type="caution">
    <text evidence="2">The sequence shown here is derived from an EMBL/GenBank/DDBJ whole genome shotgun (WGS) entry which is preliminary data.</text>
</comment>
<sequence>MAGDQENDVQFASALAADLRATIGRLKRRLQEQSGASDLTSSQITVLVRLDKEGPATASALARAEKMRPQSMSAILASLEEAGMVVGSADPHDGRKTLISLTKLCKRWIDVGRAARQDWLTRAVREHLSPAEQKRVAAALPLIKRLAEK</sequence>
<dbReference type="Gene3D" id="1.10.10.10">
    <property type="entry name" value="Winged helix-like DNA-binding domain superfamily/Winged helix DNA-binding domain"/>
    <property type="match status" value="1"/>
</dbReference>
<accession>A0ABW1Z9I7</accession>
<dbReference type="PANTHER" id="PTHR39515">
    <property type="entry name" value="CONSERVED PROTEIN"/>
    <property type="match status" value="1"/>
</dbReference>
<dbReference type="PANTHER" id="PTHR39515:SF2">
    <property type="entry name" value="HTH-TYPE TRANSCRIPTIONAL REGULATOR RV0880"/>
    <property type="match status" value="1"/>
</dbReference>
<evidence type="ECO:0000259" key="1">
    <source>
        <dbReference type="PROSITE" id="PS50995"/>
    </source>
</evidence>
<dbReference type="InterPro" id="IPR036390">
    <property type="entry name" value="WH_DNA-bd_sf"/>
</dbReference>
<dbReference type="InterPro" id="IPR052526">
    <property type="entry name" value="HTH-type_Bedaq_tolerance"/>
</dbReference>
<evidence type="ECO:0000313" key="2">
    <source>
        <dbReference type="EMBL" id="MFC6646124.1"/>
    </source>
</evidence>
<gene>
    <name evidence="2" type="ORF">ACFQBQ_11130</name>
</gene>
<keyword evidence="3" id="KW-1185">Reference proteome</keyword>
<name>A0ABW1Z9I7_9BACT</name>
<proteinExistence type="predicted"/>